<dbReference type="InterPro" id="IPR024079">
    <property type="entry name" value="MetalloPept_cat_dom_sf"/>
</dbReference>
<evidence type="ECO:0000313" key="2">
    <source>
        <dbReference type="Proteomes" id="UP001521785"/>
    </source>
</evidence>
<proteinExistence type="predicted"/>
<name>A0ABR3QU76_9PLEO</name>
<accession>A0ABR3QU76</accession>
<dbReference type="Proteomes" id="UP001521785">
    <property type="component" value="Unassembled WGS sequence"/>
</dbReference>
<organism evidence="1 2">
    <name type="scientific">Paraconiothyrium brasiliense</name>
    <dbReference type="NCBI Taxonomy" id="300254"/>
    <lineage>
        <taxon>Eukaryota</taxon>
        <taxon>Fungi</taxon>
        <taxon>Dikarya</taxon>
        <taxon>Ascomycota</taxon>
        <taxon>Pezizomycotina</taxon>
        <taxon>Dothideomycetes</taxon>
        <taxon>Pleosporomycetidae</taxon>
        <taxon>Pleosporales</taxon>
        <taxon>Massarineae</taxon>
        <taxon>Didymosphaeriaceae</taxon>
        <taxon>Paraconiothyrium</taxon>
    </lineage>
</organism>
<dbReference type="Gene3D" id="3.40.390.10">
    <property type="entry name" value="Collagenase (Catalytic Domain)"/>
    <property type="match status" value="1"/>
</dbReference>
<dbReference type="SUPFAM" id="SSF55486">
    <property type="entry name" value="Metalloproteases ('zincins'), catalytic domain"/>
    <property type="match status" value="1"/>
</dbReference>
<reference evidence="1 2" key="1">
    <citation type="submission" date="2024-02" db="EMBL/GenBank/DDBJ databases">
        <title>De novo assembly and annotation of 12 fungi associated with fruit tree decline syndrome in Ontario, Canada.</title>
        <authorList>
            <person name="Sulman M."/>
            <person name="Ellouze W."/>
            <person name="Ilyukhin E."/>
        </authorList>
    </citation>
    <scope>NUCLEOTIDE SEQUENCE [LARGE SCALE GENOMIC DNA]</scope>
    <source>
        <strain evidence="1 2">M42-189</strain>
    </source>
</reference>
<keyword evidence="2" id="KW-1185">Reference proteome</keyword>
<evidence type="ECO:0000313" key="1">
    <source>
        <dbReference type="EMBL" id="KAL1595700.1"/>
    </source>
</evidence>
<protein>
    <submittedName>
        <fullName evidence="1">Uncharacterized protein</fullName>
    </submittedName>
</protein>
<gene>
    <name evidence="1" type="ORF">SLS60_009389</name>
</gene>
<comment type="caution">
    <text evidence="1">The sequence shown here is derived from an EMBL/GenBank/DDBJ whole genome shotgun (WGS) entry which is preliminary data.</text>
</comment>
<sequence>MTMIPYCFVDKRSYDRLNCKVRAAVKLWSDALGEFRDGKWGPENKHSLAFLPPSNLPRSQNFNPYCCNYYTYGEEGMKLDRMTELKFLGMAHEHQRWDRDDYVYFRCENVKGMKERVEYAHKLHGIPNGITTEEVWEFLCENYAQATFWEAPSIAWIRGDGYDDIDEAKSLDGPGGFDYDSIMMYGSAQGLAVPYLSQVTINTATLVKVKKNSSTGEKYIDRNDWWLPIPTRVSQQDAAFVRRFYPIPQLSLRV</sequence>
<dbReference type="EMBL" id="JAKJXO020000015">
    <property type="protein sequence ID" value="KAL1595700.1"/>
    <property type="molecule type" value="Genomic_DNA"/>
</dbReference>